<proteinExistence type="predicted"/>
<organism evidence="1 2">
    <name type="scientific">Salibacterium qingdaonense</name>
    <dbReference type="NCBI Taxonomy" id="266892"/>
    <lineage>
        <taxon>Bacteria</taxon>
        <taxon>Bacillati</taxon>
        <taxon>Bacillota</taxon>
        <taxon>Bacilli</taxon>
        <taxon>Bacillales</taxon>
        <taxon>Bacillaceae</taxon>
    </lineage>
</organism>
<reference evidence="1 2" key="1">
    <citation type="submission" date="2016-10" db="EMBL/GenBank/DDBJ databases">
        <authorList>
            <person name="de Groot N.N."/>
        </authorList>
    </citation>
    <scope>NUCLEOTIDE SEQUENCE [LARGE SCALE GENOMIC DNA]</scope>
    <source>
        <strain evidence="1 2">CGMCC 1.6134</strain>
    </source>
</reference>
<dbReference type="AlphaFoldDB" id="A0A1I4Q6U1"/>
<dbReference type="OrthoDB" id="2909155at2"/>
<evidence type="ECO:0008006" key="3">
    <source>
        <dbReference type="Google" id="ProtNLM"/>
    </source>
</evidence>
<evidence type="ECO:0000313" key="2">
    <source>
        <dbReference type="Proteomes" id="UP000199668"/>
    </source>
</evidence>
<dbReference type="STRING" id="266892.SAMN04488054_13713"/>
<dbReference type="Pfam" id="PF13128">
    <property type="entry name" value="DUF3954"/>
    <property type="match status" value="1"/>
</dbReference>
<keyword evidence="2" id="KW-1185">Reference proteome</keyword>
<dbReference type="RefSeq" id="WP_090928413.1">
    <property type="nucleotide sequence ID" value="NZ_FOTY01000037.1"/>
</dbReference>
<sequence>MADIKTNQQNMTAEIDLTENAVYKVRNGVIESVDIPGDGFGKQIITWQDGKPEGYKIEYTKK</sequence>
<dbReference type="EMBL" id="FOTY01000037">
    <property type="protein sequence ID" value="SFM35350.1"/>
    <property type="molecule type" value="Genomic_DNA"/>
</dbReference>
<protein>
    <recommendedName>
        <fullName evidence="3">DUF3954 domain-containing protein</fullName>
    </recommendedName>
</protein>
<gene>
    <name evidence="1" type="ORF">SAMN04488054_13713</name>
</gene>
<accession>A0A1I4Q6U1</accession>
<dbReference type="InterPro" id="IPR025017">
    <property type="entry name" value="DUF3954"/>
</dbReference>
<name>A0A1I4Q6U1_9BACI</name>
<evidence type="ECO:0000313" key="1">
    <source>
        <dbReference type="EMBL" id="SFM35350.1"/>
    </source>
</evidence>
<dbReference type="Proteomes" id="UP000199668">
    <property type="component" value="Unassembled WGS sequence"/>
</dbReference>